<dbReference type="PANTHER" id="PTHR23078:SF3">
    <property type="entry name" value="VESICLE-FUSING ATPASE"/>
    <property type="match status" value="1"/>
</dbReference>
<dbReference type="InterPro" id="IPR041569">
    <property type="entry name" value="AAA_lid_3"/>
</dbReference>
<dbReference type="PANTHER" id="PTHR23078">
    <property type="entry name" value="VESICULAR-FUSION PROTEIN NSF"/>
    <property type="match status" value="1"/>
</dbReference>
<keyword evidence="4" id="KW-0931">ER-Golgi transport</keyword>
<evidence type="ECO:0000256" key="1">
    <source>
        <dbReference type="ARBA" id="ARBA00006914"/>
    </source>
</evidence>
<dbReference type="SUPFAM" id="SSF52540">
    <property type="entry name" value="P-loop containing nucleoside triphosphate hydrolases"/>
    <property type="match status" value="1"/>
</dbReference>
<comment type="caution">
    <text evidence="6">The sequence shown here is derived from an EMBL/GenBank/DDBJ whole genome shotgun (WGS) entry which is preliminary data.</text>
</comment>
<comment type="function">
    <text evidence="4">Required for vesicle-mediated transport. Catalyzes the fusion of transport vesicles within the Golgi cisternae. Is also required for transport from the endoplasmic reticulum to the Golgi stack. Seems to function as a fusion protein required for the delivery of cargo proteins to all compartments of the Golgi stack independent of vesicle origin.</text>
</comment>
<comment type="similarity">
    <text evidence="1 4">Belongs to the AAA ATPase family.</text>
</comment>
<accession>A0ABN8SDQ1</accession>
<dbReference type="InterPro" id="IPR039812">
    <property type="entry name" value="Vesicle-fus_ATPase"/>
</dbReference>
<dbReference type="Pfam" id="PF17862">
    <property type="entry name" value="AAA_lid_3"/>
    <property type="match status" value="1"/>
</dbReference>
<dbReference type="Gene3D" id="3.40.50.300">
    <property type="entry name" value="P-loop containing nucleotide triphosphate hydrolases"/>
    <property type="match status" value="1"/>
</dbReference>
<reference evidence="6 7" key="1">
    <citation type="submission" date="2022-05" db="EMBL/GenBank/DDBJ databases">
        <authorList>
            <consortium name="Genoscope - CEA"/>
            <person name="William W."/>
        </authorList>
    </citation>
    <scope>NUCLEOTIDE SEQUENCE [LARGE SCALE GENOMIC DNA]</scope>
</reference>
<sequence length="137" mass="15493">MTNRRDLIDDALLRPGRLEVQVEIGLPDEAGRVQILEIHTAKMRENNLLAPDVDLADLAVQTKNFTGAEIEGLVRAAQSTAMNRFIQLKNNFEIDPEAVEKILIRREDFYHALEHDIKPAFGPADDNLDLYVANGEW</sequence>
<protein>
    <recommendedName>
        <fullName evidence="4">Vesicle-fusing ATPase</fullName>
        <ecNumber evidence="4">3.6.4.6</ecNumber>
    </recommendedName>
</protein>
<keyword evidence="4" id="KW-0378">Hydrolase</keyword>
<proteinExistence type="inferred from homology"/>
<gene>
    <name evidence="6" type="ORF">PEVE_00018543</name>
</gene>
<evidence type="ECO:0000259" key="5">
    <source>
        <dbReference type="Pfam" id="PF17862"/>
    </source>
</evidence>
<keyword evidence="2 4" id="KW-0547">Nucleotide-binding</keyword>
<keyword evidence="7" id="KW-1185">Reference proteome</keyword>
<dbReference type="EC" id="3.6.4.6" evidence="4"/>
<evidence type="ECO:0000256" key="3">
    <source>
        <dbReference type="ARBA" id="ARBA00022840"/>
    </source>
</evidence>
<evidence type="ECO:0000256" key="2">
    <source>
        <dbReference type="ARBA" id="ARBA00022741"/>
    </source>
</evidence>
<evidence type="ECO:0000313" key="6">
    <source>
        <dbReference type="EMBL" id="CAH3188427.1"/>
    </source>
</evidence>
<feature type="domain" description="AAA ATPase AAA+ lid" evidence="5">
    <location>
        <begin position="52"/>
        <end position="88"/>
    </location>
</feature>
<dbReference type="EMBL" id="CALNXI010002510">
    <property type="protein sequence ID" value="CAH3188427.1"/>
    <property type="molecule type" value="Genomic_DNA"/>
</dbReference>
<keyword evidence="3 4" id="KW-0067">ATP-binding</keyword>
<dbReference type="Proteomes" id="UP001159427">
    <property type="component" value="Unassembled WGS sequence"/>
</dbReference>
<keyword evidence="4" id="KW-0460">Magnesium</keyword>
<comment type="subcellular location">
    <subcellularLocation>
        <location evidence="4">Cytoplasm</location>
    </subcellularLocation>
</comment>
<keyword evidence="4" id="KW-0479">Metal-binding</keyword>
<dbReference type="Gene3D" id="1.10.8.60">
    <property type="match status" value="1"/>
</dbReference>
<evidence type="ECO:0000256" key="4">
    <source>
        <dbReference type="RuleBase" id="RU367045"/>
    </source>
</evidence>
<organism evidence="6 7">
    <name type="scientific">Porites evermanni</name>
    <dbReference type="NCBI Taxonomy" id="104178"/>
    <lineage>
        <taxon>Eukaryota</taxon>
        <taxon>Metazoa</taxon>
        <taxon>Cnidaria</taxon>
        <taxon>Anthozoa</taxon>
        <taxon>Hexacorallia</taxon>
        <taxon>Scleractinia</taxon>
        <taxon>Fungiina</taxon>
        <taxon>Poritidae</taxon>
        <taxon>Porites</taxon>
    </lineage>
</organism>
<evidence type="ECO:0000313" key="7">
    <source>
        <dbReference type="Proteomes" id="UP001159427"/>
    </source>
</evidence>
<keyword evidence="4" id="KW-0813">Transport</keyword>
<comment type="catalytic activity">
    <reaction evidence="4">
        <text>ATP + H2O = ADP + phosphate + H(+)</text>
        <dbReference type="Rhea" id="RHEA:13065"/>
        <dbReference type="ChEBI" id="CHEBI:15377"/>
        <dbReference type="ChEBI" id="CHEBI:15378"/>
        <dbReference type="ChEBI" id="CHEBI:30616"/>
        <dbReference type="ChEBI" id="CHEBI:43474"/>
        <dbReference type="ChEBI" id="CHEBI:456216"/>
        <dbReference type="EC" id="3.6.4.6"/>
    </reaction>
</comment>
<keyword evidence="4" id="KW-0653">Protein transport</keyword>
<dbReference type="InterPro" id="IPR027417">
    <property type="entry name" value="P-loop_NTPase"/>
</dbReference>
<comment type="cofactor">
    <cofactor evidence="4">
        <name>Mg(2+)</name>
        <dbReference type="ChEBI" id="CHEBI:18420"/>
    </cofactor>
    <text evidence="4">Binds 1 Mg(2+) ion per subunit.</text>
</comment>
<keyword evidence="4" id="KW-0963">Cytoplasm</keyword>
<name>A0ABN8SDQ1_9CNID</name>